<name>A0AAV7JYU2_9METZ</name>
<dbReference type="GO" id="GO:0005102">
    <property type="term" value="F:signaling receptor binding"/>
    <property type="evidence" value="ECO:0007669"/>
    <property type="project" value="TreeGrafter"/>
</dbReference>
<dbReference type="SMART" id="SM00181">
    <property type="entry name" value="EGF"/>
    <property type="match status" value="3"/>
</dbReference>
<dbReference type="PROSITE" id="PS50835">
    <property type="entry name" value="IG_LIKE"/>
    <property type="match status" value="1"/>
</dbReference>
<dbReference type="InterPro" id="IPR003599">
    <property type="entry name" value="Ig_sub"/>
</dbReference>
<reference evidence="13 14" key="1">
    <citation type="journal article" date="2023" name="BMC Biol.">
        <title>The compact genome of the sponge Oopsacas minuta (Hexactinellida) is lacking key metazoan core genes.</title>
        <authorList>
            <person name="Santini S."/>
            <person name="Schenkelaars Q."/>
            <person name="Jourda C."/>
            <person name="Duchesne M."/>
            <person name="Belahbib H."/>
            <person name="Rocher C."/>
            <person name="Selva M."/>
            <person name="Riesgo A."/>
            <person name="Vervoort M."/>
            <person name="Leys S.P."/>
            <person name="Kodjabachian L."/>
            <person name="Le Bivic A."/>
            <person name="Borchiellini C."/>
            <person name="Claverie J.M."/>
            <person name="Renard E."/>
        </authorList>
    </citation>
    <scope>NUCLEOTIDE SEQUENCE [LARGE SCALE GENOMIC DNA]</scope>
    <source>
        <strain evidence="13">SPO-2</strain>
    </source>
</reference>
<feature type="domain" description="EGF-like" evidence="10">
    <location>
        <begin position="279"/>
        <end position="310"/>
    </location>
</feature>
<keyword evidence="9" id="KW-0472">Membrane</keyword>
<proteinExistence type="predicted"/>
<dbReference type="GO" id="GO:0005576">
    <property type="term" value="C:extracellular region"/>
    <property type="evidence" value="ECO:0007669"/>
    <property type="project" value="UniProtKB-SubCell"/>
</dbReference>
<dbReference type="InterPro" id="IPR013098">
    <property type="entry name" value="Ig_I-set"/>
</dbReference>
<keyword evidence="6" id="KW-0325">Glycoprotein</keyword>
<dbReference type="GO" id="GO:0009986">
    <property type="term" value="C:cell surface"/>
    <property type="evidence" value="ECO:0007669"/>
    <property type="project" value="TreeGrafter"/>
</dbReference>
<feature type="domain" description="WIF" evidence="11">
    <location>
        <begin position="47"/>
        <end position="189"/>
    </location>
</feature>
<dbReference type="Gene3D" id="2.10.25.10">
    <property type="entry name" value="Laminin"/>
    <property type="match status" value="3"/>
</dbReference>
<dbReference type="PANTHER" id="PTHR14949:SF56">
    <property type="entry name" value="EGF-LIKE-DOMAIN, MULTIPLE 7"/>
    <property type="match status" value="1"/>
</dbReference>
<feature type="disulfide bond" evidence="8">
    <location>
        <begin position="300"/>
        <end position="309"/>
    </location>
</feature>
<evidence type="ECO:0000256" key="4">
    <source>
        <dbReference type="ARBA" id="ARBA00022729"/>
    </source>
</evidence>
<dbReference type="CDD" id="cd00054">
    <property type="entry name" value="EGF_CA"/>
    <property type="match status" value="1"/>
</dbReference>
<dbReference type="PANTHER" id="PTHR14949">
    <property type="entry name" value="EGF-LIKE-DOMAIN, MULTIPLE 7, 8"/>
    <property type="match status" value="1"/>
</dbReference>
<dbReference type="InterPro" id="IPR038677">
    <property type="entry name" value="WIF_sf"/>
</dbReference>
<feature type="disulfide bond" evidence="8">
    <location>
        <begin position="250"/>
        <end position="260"/>
    </location>
</feature>
<evidence type="ECO:0000313" key="14">
    <source>
        <dbReference type="Proteomes" id="UP001165289"/>
    </source>
</evidence>
<dbReference type="SUPFAM" id="SSF48726">
    <property type="entry name" value="Immunoglobulin"/>
    <property type="match status" value="1"/>
</dbReference>
<dbReference type="InterPro" id="IPR003598">
    <property type="entry name" value="Ig_sub2"/>
</dbReference>
<dbReference type="Pfam" id="PF02019">
    <property type="entry name" value="WIF"/>
    <property type="match status" value="1"/>
</dbReference>
<accession>A0AAV7JYU2</accession>
<feature type="transmembrane region" description="Helical" evidence="9">
    <location>
        <begin position="36"/>
        <end position="58"/>
    </location>
</feature>
<dbReference type="FunFam" id="2.60.40.10:FF:000032">
    <property type="entry name" value="palladin isoform X1"/>
    <property type="match status" value="1"/>
</dbReference>
<dbReference type="PROSITE" id="PS50814">
    <property type="entry name" value="WIF"/>
    <property type="match status" value="1"/>
</dbReference>
<dbReference type="SMART" id="SM00409">
    <property type="entry name" value="IG"/>
    <property type="match status" value="1"/>
</dbReference>
<evidence type="ECO:0000313" key="13">
    <source>
        <dbReference type="EMBL" id="KAI6654119.1"/>
    </source>
</evidence>
<feature type="transmembrane region" description="Helical" evidence="9">
    <location>
        <begin position="6"/>
        <end position="24"/>
    </location>
</feature>
<dbReference type="Proteomes" id="UP001165289">
    <property type="component" value="Unassembled WGS sequence"/>
</dbReference>
<dbReference type="AlphaFoldDB" id="A0AAV7JYU2"/>
<dbReference type="InterPro" id="IPR000742">
    <property type="entry name" value="EGF"/>
</dbReference>
<evidence type="ECO:0000256" key="1">
    <source>
        <dbReference type="ARBA" id="ARBA00004613"/>
    </source>
</evidence>
<protein>
    <submittedName>
        <fullName evidence="13">Wnt inhibitory factor</fullName>
    </submittedName>
</protein>
<keyword evidence="14" id="KW-1185">Reference proteome</keyword>
<gene>
    <name evidence="13" type="ORF">LOD99_2964b</name>
</gene>
<evidence type="ECO:0000256" key="3">
    <source>
        <dbReference type="ARBA" id="ARBA00022525"/>
    </source>
</evidence>
<dbReference type="InterPro" id="IPR003306">
    <property type="entry name" value="WIF"/>
</dbReference>
<keyword evidence="9" id="KW-1133">Transmembrane helix</keyword>
<evidence type="ECO:0000259" key="12">
    <source>
        <dbReference type="PROSITE" id="PS50835"/>
    </source>
</evidence>
<keyword evidence="9" id="KW-0812">Transmembrane</keyword>
<dbReference type="EMBL" id="JAKMXF010000233">
    <property type="protein sequence ID" value="KAI6654119.1"/>
    <property type="molecule type" value="Genomic_DNA"/>
</dbReference>
<dbReference type="InterPro" id="IPR013783">
    <property type="entry name" value="Ig-like_fold"/>
</dbReference>
<feature type="disulfide bond" evidence="8">
    <location>
        <begin position="268"/>
        <end position="277"/>
    </location>
</feature>
<dbReference type="PROSITE" id="PS51257">
    <property type="entry name" value="PROKAR_LIPOPROTEIN"/>
    <property type="match status" value="1"/>
</dbReference>
<comment type="subcellular location">
    <subcellularLocation>
        <location evidence="1">Secreted</location>
    </subcellularLocation>
</comment>
<dbReference type="InterPro" id="IPR007110">
    <property type="entry name" value="Ig-like_dom"/>
</dbReference>
<keyword evidence="8" id="KW-0245">EGF-like domain</keyword>
<evidence type="ECO:0000256" key="7">
    <source>
        <dbReference type="ARBA" id="ARBA00023319"/>
    </source>
</evidence>
<dbReference type="Pfam" id="PF07679">
    <property type="entry name" value="I-set"/>
    <property type="match status" value="1"/>
</dbReference>
<evidence type="ECO:0000256" key="8">
    <source>
        <dbReference type="PROSITE-ProRule" id="PRU00076"/>
    </source>
</evidence>
<feature type="domain" description="Ig-like" evidence="12">
    <location>
        <begin position="313"/>
        <end position="410"/>
    </location>
</feature>
<keyword evidence="7" id="KW-0393">Immunoglobulin domain</keyword>
<keyword evidence="4" id="KW-0732">Signal</keyword>
<comment type="caution">
    <text evidence="8">Lacks conserved residue(s) required for the propagation of feature annotation.</text>
</comment>
<dbReference type="PROSITE" id="PS50026">
    <property type="entry name" value="EGF_3"/>
    <property type="match status" value="2"/>
</dbReference>
<keyword evidence="2" id="KW-0217">Developmental protein</keyword>
<evidence type="ECO:0000256" key="2">
    <source>
        <dbReference type="ARBA" id="ARBA00022473"/>
    </source>
</evidence>
<feature type="disulfide bond" evidence="8">
    <location>
        <begin position="282"/>
        <end position="292"/>
    </location>
</feature>
<evidence type="ECO:0000256" key="6">
    <source>
        <dbReference type="ARBA" id="ARBA00023180"/>
    </source>
</evidence>
<organism evidence="13 14">
    <name type="scientific">Oopsacas minuta</name>
    <dbReference type="NCBI Taxonomy" id="111878"/>
    <lineage>
        <taxon>Eukaryota</taxon>
        <taxon>Metazoa</taxon>
        <taxon>Porifera</taxon>
        <taxon>Hexactinellida</taxon>
        <taxon>Hexasterophora</taxon>
        <taxon>Lyssacinosida</taxon>
        <taxon>Leucopsacidae</taxon>
        <taxon>Oopsacas</taxon>
    </lineage>
</organism>
<evidence type="ECO:0000259" key="11">
    <source>
        <dbReference type="PROSITE" id="PS50814"/>
    </source>
</evidence>
<dbReference type="Gene3D" id="2.60.40.10">
    <property type="entry name" value="Immunoglobulins"/>
    <property type="match status" value="1"/>
</dbReference>
<dbReference type="PROSITE" id="PS00022">
    <property type="entry name" value="EGF_1"/>
    <property type="match status" value="2"/>
</dbReference>
<dbReference type="SMART" id="SM00408">
    <property type="entry name" value="IGc2"/>
    <property type="match status" value="1"/>
</dbReference>
<dbReference type="InterPro" id="IPR036179">
    <property type="entry name" value="Ig-like_dom_sf"/>
</dbReference>
<sequence>MKVFIYIFVYLLFCSCFYTLDVYIEPEESAKVLGILLLLLLLFCFVLFLLTYLSFLFVGPIDENFYIIQDDIPSVFLKSIQDVIGSLRAIPACVHKLTLKWVHDGPHMLRYDIRRIISLNDNKLTVTTNIESQGFVPREKSDLTLNFNCIDTTSQQTYTEYFYIEIYLLSDVSQLIYGSPVAMWIQKKCGSCDSTYLNYIPDLSILGIARSPDRCGGCENEGRCARLPGGYSKCKCKKGYTGVRCELPRCKPDCVNGGTCIGPQKCSCPPLFRGPMCEYPVCNPICKNGGYCNSTNVCSCPPGFSGSACGIAPTVVITSGPVDTTVYSMQAVKLQCRAKGKPRPKFRWLDTEERPILPDGKRYRHLKVVVVKSQGYSDLWIYGADESDQGTYHCIAENEYSMDRASATLTVIPYTGGDGDLEDIFTGSGSGSGDYWPNS</sequence>
<comment type="caution">
    <text evidence="13">The sequence shown here is derived from an EMBL/GenBank/DDBJ whole genome shotgun (WGS) entry which is preliminary data.</text>
</comment>
<evidence type="ECO:0000256" key="9">
    <source>
        <dbReference type="SAM" id="Phobius"/>
    </source>
</evidence>
<evidence type="ECO:0000256" key="5">
    <source>
        <dbReference type="ARBA" id="ARBA00023157"/>
    </source>
</evidence>
<evidence type="ECO:0000259" key="10">
    <source>
        <dbReference type="PROSITE" id="PS50026"/>
    </source>
</evidence>
<feature type="domain" description="EGF-like" evidence="10">
    <location>
        <begin position="246"/>
        <end position="278"/>
    </location>
</feature>
<dbReference type="InterPro" id="IPR050969">
    <property type="entry name" value="Dev_Signal_Modulators"/>
</dbReference>
<dbReference type="Gene3D" id="2.60.40.2170">
    <property type="entry name" value="Wnt, WIF domain"/>
    <property type="match status" value="1"/>
</dbReference>
<keyword evidence="5 8" id="KW-1015">Disulfide bond</keyword>
<dbReference type="PROSITE" id="PS01186">
    <property type="entry name" value="EGF_2"/>
    <property type="match status" value="1"/>
</dbReference>
<keyword evidence="3" id="KW-0964">Secreted</keyword>